<dbReference type="Proteomes" id="UP000275267">
    <property type="component" value="Unassembled WGS sequence"/>
</dbReference>
<dbReference type="EMBL" id="PQIB02000008">
    <property type="protein sequence ID" value="RLN05622.1"/>
    <property type="molecule type" value="Genomic_DNA"/>
</dbReference>
<dbReference type="Pfam" id="PF00651">
    <property type="entry name" value="BTB"/>
    <property type="match status" value="1"/>
</dbReference>
<organism evidence="3 4">
    <name type="scientific">Panicum miliaceum</name>
    <name type="common">Proso millet</name>
    <name type="synonym">Broomcorn millet</name>
    <dbReference type="NCBI Taxonomy" id="4540"/>
    <lineage>
        <taxon>Eukaryota</taxon>
        <taxon>Viridiplantae</taxon>
        <taxon>Streptophyta</taxon>
        <taxon>Embryophyta</taxon>
        <taxon>Tracheophyta</taxon>
        <taxon>Spermatophyta</taxon>
        <taxon>Magnoliopsida</taxon>
        <taxon>Liliopsida</taxon>
        <taxon>Poales</taxon>
        <taxon>Poaceae</taxon>
        <taxon>PACMAD clade</taxon>
        <taxon>Panicoideae</taxon>
        <taxon>Panicodae</taxon>
        <taxon>Paniceae</taxon>
        <taxon>Panicinae</taxon>
        <taxon>Panicum</taxon>
        <taxon>Panicum sect. Panicum</taxon>
    </lineage>
</organism>
<keyword evidence="4" id="KW-1185">Reference proteome</keyword>
<accession>A0A3L6RNL3</accession>
<gene>
    <name evidence="3" type="ORF">C2845_PM13G06790</name>
</gene>
<protein>
    <submittedName>
        <fullName evidence="3">BTB/POZ and MATH domain-containing protein 2</fullName>
    </submittedName>
</protein>
<evidence type="ECO:0000313" key="3">
    <source>
        <dbReference type="EMBL" id="RLN05622.1"/>
    </source>
</evidence>
<comment type="caution">
    <text evidence="3">The sequence shown here is derived from an EMBL/GenBank/DDBJ whole genome shotgun (WGS) entry which is preliminary data.</text>
</comment>
<evidence type="ECO:0000259" key="2">
    <source>
        <dbReference type="Pfam" id="PF00651"/>
    </source>
</evidence>
<reference evidence="4" key="1">
    <citation type="journal article" date="2019" name="Nat. Commun.">
        <title>The genome of broomcorn millet.</title>
        <authorList>
            <person name="Zou C."/>
            <person name="Miki D."/>
            <person name="Li D."/>
            <person name="Tang Q."/>
            <person name="Xiao L."/>
            <person name="Rajput S."/>
            <person name="Deng P."/>
            <person name="Jia W."/>
            <person name="Huang R."/>
            <person name="Zhang M."/>
            <person name="Sun Y."/>
            <person name="Hu J."/>
            <person name="Fu X."/>
            <person name="Schnable P.S."/>
            <person name="Li F."/>
            <person name="Zhang H."/>
            <person name="Feng B."/>
            <person name="Zhu X."/>
            <person name="Liu R."/>
            <person name="Schnable J.C."/>
            <person name="Zhu J.-K."/>
            <person name="Zhang H."/>
        </authorList>
    </citation>
    <scope>NUCLEOTIDE SEQUENCE [LARGE SCALE GENOMIC DNA]</scope>
</reference>
<comment type="pathway">
    <text evidence="1">Protein modification; protein ubiquitination.</text>
</comment>
<proteinExistence type="predicted"/>
<dbReference type="InterPro" id="IPR000210">
    <property type="entry name" value="BTB/POZ_dom"/>
</dbReference>
<sequence length="110" mass="12486">MREGRTQLVAIEDMQPAVFKALLRFIYTDSLLDDDDLGGDVHIEMIRHLAVAADNTAREMGICPSPYEQPGINEGYGAFPFACIQQELNFLSSRPFTHEDRCLKPRQCIR</sequence>
<evidence type="ECO:0000256" key="1">
    <source>
        <dbReference type="ARBA" id="ARBA00004906"/>
    </source>
</evidence>
<feature type="domain" description="BTB" evidence="2">
    <location>
        <begin position="6"/>
        <end position="33"/>
    </location>
</feature>
<name>A0A3L6RNL3_PANMI</name>
<dbReference type="AlphaFoldDB" id="A0A3L6RNL3"/>
<dbReference type="SUPFAM" id="SSF54695">
    <property type="entry name" value="POZ domain"/>
    <property type="match status" value="1"/>
</dbReference>
<dbReference type="STRING" id="4540.A0A3L6RNL3"/>
<dbReference type="InterPro" id="IPR011333">
    <property type="entry name" value="SKP1/BTB/POZ_sf"/>
</dbReference>
<dbReference type="Gene3D" id="3.30.710.10">
    <property type="entry name" value="Potassium Channel Kv1.1, Chain A"/>
    <property type="match status" value="1"/>
</dbReference>
<evidence type="ECO:0000313" key="4">
    <source>
        <dbReference type="Proteomes" id="UP000275267"/>
    </source>
</evidence>